<name>A0A429Z9W7_9ENTE</name>
<feature type="transmembrane region" description="Helical" evidence="1">
    <location>
        <begin position="94"/>
        <end position="113"/>
    </location>
</feature>
<feature type="transmembrane region" description="Helical" evidence="1">
    <location>
        <begin position="323"/>
        <end position="340"/>
    </location>
</feature>
<evidence type="ECO:0000256" key="1">
    <source>
        <dbReference type="SAM" id="Phobius"/>
    </source>
</evidence>
<dbReference type="PANTHER" id="PTHR30336:SF18">
    <property type="entry name" value="MEMBRANE PROTEIN"/>
    <property type="match status" value="1"/>
</dbReference>
<dbReference type="InterPro" id="IPR051599">
    <property type="entry name" value="Cell_Envelope_Assoc"/>
</dbReference>
<evidence type="ECO:0000313" key="4">
    <source>
        <dbReference type="Proteomes" id="UP000277864"/>
    </source>
</evidence>
<evidence type="ECO:0000259" key="2">
    <source>
        <dbReference type="Pfam" id="PF02698"/>
    </source>
</evidence>
<dbReference type="GO" id="GO:0005886">
    <property type="term" value="C:plasma membrane"/>
    <property type="evidence" value="ECO:0007669"/>
    <property type="project" value="TreeGrafter"/>
</dbReference>
<feature type="transmembrane region" description="Helical" evidence="1">
    <location>
        <begin position="125"/>
        <end position="148"/>
    </location>
</feature>
<feature type="domain" description="DUF218" evidence="2">
    <location>
        <begin position="164"/>
        <end position="313"/>
    </location>
</feature>
<accession>A0A429Z9W7</accession>
<reference evidence="3 4" key="1">
    <citation type="submission" date="2018-03" db="EMBL/GenBank/DDBJ databases">
        <authorList>
            <person name="Gulvik C.A."/>
        </authorList>
    </citation>
    <scope>NUCLEOTIDE SEQUENCE [LARGE SCALE GENOMIC DNA]</scope>
    <source>
        <strain evidence="3 4">JCM 31581</strain>
    </source>
</reference>
<protein>
    <recommendedName>
        <fullName evidence="2">DUF218 domain-containing protein</fullName>
    </recommendedName>
</protein>
<dbReference type="EMBL" id="PXZH01000001">
    <property type="protein sequence ID" value="RST90445.1"/>
    <property type="molecule type" value="Genomic_DNA"/>
</dbReference>
<proteinExistence type="predicted"/>
<dbReference type="CDD" id="cd06259">
    <property type="entry name" value="YdcF-like"/>
    <property type="match status" value="1"/>
</dbReference>
<feature type="transmembrane region" description="Helical" evidence="1">
    <location>
        <begin position="52"/>
        <end position="73"/>
    </location>
</feature>
<keyword evidence="1" id="KW-1133">Transmembrane helix</keyword>
<dbReference type="GO" id="GO:0043164">
    <property type="term" value="P:Gram-negative-bacterium-type cell wall biogenesis"/>
    <property type="evidence" value="ECO:0007669"/>
    <property type="project" value="TreeGrafter"/>
</dbReference>
<dbReference type="InterPro" id="IPR003848">
    <property type="entry name" value="DUF218"/>
</dbReference>
<dbReference type="OrthoDB" id="9782395at2"/>
<sequence length="341" mass="39078">MGTFGVFLIFLLSYLKDRRRLRIGLLFNFFLICLGITFMIGSVVTNSFWFKIPFILSLVLFVLVAIFGLYALIFILIRNGRKLVKREGKSFHNMLSLLLAIALIAYPLILWIFTTGAEKGMIPGFLATFVRVMSLLSFYFLFSVFNFLMSSFLYRFNRPKYIQDYIIVLGSGLIDNKVPPLLGSRIDKAIDFYHKQIEKTGKIPKIIFSGGRGDDEKIPESVGMKNYALEKGIPSEHLLTEENSRNTLQNMRFSKDIMFQDFGSQDFHSIFTTNDFHLFRAGIYARLAELDSQGIGSKTPFYFWLNAMIREYIALIVMYKKQHTTVILITTLIALLSAIAA</sequence>
<dbReference type="Gene3D" id="3.40.50.620">
    <property type="entry name" value="HUPs"/>
    <property type="match status" value="1"/>
</dbReference>
<dbReference type="AlphaFoldDB" id="A0A429Z9W7"/>
<dbReference type="Proteomes" id="UP000277864">
    <property type="component" value="Unassembled WGS sequence"/>
</dbReference>
<keyword evidence="1" id="KW-0812">Transmembrane</keyword>
<evidence type="ECO:0000313" key="3">
    <source>
        <dbReference type="EMBL" id="RST90445.1"/>
    </source>
</evidence>
<dbReference type="GO" id="GO:0000270">
    <property type="term" value="P:peptidoglycan metabolic process"/>
    <property type="evidence" value="ECO:0007669"/>
    <property type="project" value="TreeGrafter"/>
</dbReference>
<feature type="transmembrane region" description="Helical" evidence="1">
    <location>
        <begin position="21"/>
        <end position="40"/>
    </location>
</feature>
<dbReference type="PANTHER" id="PTHR30336">
    <property type="entry name" value="INNER MEMBRANE PROTEIN, PROBABLE PERMEASE"/>
    <property type="match status" value="1"/>
</dbReference>
<keyword evidence="1" id="KW-0472">Membrane</keyword>
<organism evidence="3 4">
    <name type="scientific">Vagococcus humatus</name>
    <dbReference type="NCBI Taxonomy" id="1889241"/>
    <lineage>
        <taxon>Bacteria</taxon>
        <taxon>Bacillati</taxon>
        <taxon>Bacillota</taxon>
        <taxon>Bacilli</taxon>
        <taxon>Lactobacillales</taxon>
        <taxon>Enterococcaceae</taxon>
        <taxon>Vagococcus</taxon>
    </lineage>
</organism>
<gene>
    <name evidence="3" type="ORF">C7P63_02015</name>
</gene>
<dbReference type="InterPro" id="IPR014729">
    <property type="entry name" value="Rossmann-like_a/b/a_fold"/>
</dbReference>
<keyword evidence="4" id="KW-1185">Reference proteome</keyword>
<comment type="caution">
    <text evidence="3">The sequence shown here is derived from an EMBL/GenBank/DDBJ whole genome shotgun (WGS) entry which is preliminary data.</text>
</comment>
<dbReference type="Pfam" id="PF02698">
    <property type="entry name" value="DUF218"/>
    <property type="match status" value="1"/>
</dbReference>